<dbReference type="GeneID" id="95358484"/>
<dbReference type="NCBIfam" id="NF040912">
    <property type="entry name" value="SGM_5486_fam"/>
    <property type="match status" value="1"/>
</dbReference>
<dbReference type="RefSeq" id="WP_268257243.1">
    <property type="nucleotide sequence ID" value="NZ_BNBO01000001.1"/>
</dbReference>
<keyword evidence="1" id="KW-1133">Transmembrane helix</keyword>
<name>A0A919FAB2_9ACTN</name>
<dbReference type="Proteomes" id="UP000617734">
    <property type="component" value="Unassembled WGS sequence"/>
</dbReference>
<dbReference type="InterPro" id="IPR049750">
    <property type="entry name" value="SGM_5486-like-assoc"/>
</dbReference>
<feature type="transmembrane region" description="Helical" evidence="1">
    <location>
        <begin position="15"/>
        <end position="36"/>
    </location>
</feature>
<reference evidence="2" key="1">
    <citation type="journal article" date="2014" name="Int. J. Syst. Evol. Microbiol.">
        <title>Complete genome sequence of Corynebacterium casei LMG S-19264T (=DSM 44701T), isolated from a smear-ripened cheese.</title>
        <authorList>
            <consortium name="US DOE Joint Genome Institute (JGI-PGF)"/>
            <person name="Walter F."/>
            <person name="Albersmeier A."/>
            <person name="Kalinowski J."/>
            <person name="Ruckert C."/>
        </authorList>
    </citation>
    <scope>NUCLEOTIDE SEQUENCE</scope>
    <source>
        <strain evidence="2">JCM 4646</strain>
    </source>
</reference>
<protein>
    <submittedName>
        <fullName evidence="2">Uncharacterized protein</fullName>
    </submittedName>
</protein>
<reference evidence="2" key="2">
    <citation type="submission" date="2020-09" db="EMBL/GenBank/DDBJ databases">
        <authorList>
            <person name="Sun Q."/>
            <person name="Ohkuma M."/>
        </authorList>
    </citation>
    <scope>NUCLEOTIDE SEQUENCE</scope>
    <source>
        <strain evidence="2">JCM 4646</strain>
    </source>
</reference>
<proteinExistence type="predicted"/>
<gene>
    <name evidence="2" type="ORF">GCM10018781_00160</name>
</gene>
<comment type="caution">
    <text evidence="2">The sequence shown here is derived from an EMBL/GenBank/DDBJ whole genome shotgun (WGS) entry which is preliminary data.</text>
</comment>
<keyword evidence="1" id="KW-0812">Transmembrane</keyword>
<organism evidence="2 3">
    <name type="scientific">Kitasatospora indigofera</name>
    <dbReference type="NCBI Taxonomy" id="67307"/>
    <lineage>
        <taxon>Bacteria</taxon>
        <taxon>Bacillati</taxon>
        <taxon>Actinomycetota</taxon>
        <taxon>Actinomycetes</taxon>
        <taxon>Kitasatosporales</taxon>
        <taxon>Streptomycetaceae</taxon>
        <taxon>Kitasatospora</taxon>
    </lineage>
</organism>
<keyword evidence="3" id="KW-1185">Reference proteome</keyword>
<sequence length="40" mass="4059">MPVLEPNPTDGHKKLAQIAALIAGIVVLLAVVAIVAKNLG</sequence>
<evidence type="ECO:0000256" key="1">
    <source>
        <dbReference type="SAM" id="Phobius"/>
    </source>
</evidence>
<dbReference type="EMBL" id="BNBO01000001">
    <property type="protein sequence ID" value="GHH58564.1"/>
    <property type="molecule type" value="Genomic_DNA"/>
</dbReference>
<dbReference type="AlphaFoldDB" id="A0A919FAB2"/>
<keyword evidence="1" id="KW-0472">Membrane</keyword>
<evidence type="ECO:0000313" key="2">
    <source>
        <dbReference type="EMBL" id="GHH58564.1"/>
    </source>
</evidence>
<accession>A0A919FAB2</accession>
<evidence type="ECO:0000313" key="3">
    <source>
        <dbReference type="Proteomes" id="UP000617734"/>
    </source>
</evidence>